<dbReference type="Pfam" id="PF01547">
    <property type="entry name" value="SBP_bac_1"/>
    <property type="match status" value="1"/>
</dbReference>
<organism evidence="1 2">
    <name type="scientific">Mycobacterium avium (strain 104)</name>
    <dbReference type="NCBI Taxonomy" id="243243"/>
    <lineage>
        <taxon>Bacteria</taxon>
        <taxon>Bacillati</taxon>
        <taxon>Actinomycetota</taxon>
        <taxon>Actinomycetes</taxon>
        <taxon>Mycobacteriales</taxon>
        <taxon>Mycobacteriaceae</taxon>
        <taxon>Mycobacterium</taxon>
        <taxon>Mycobacterium avium complex (MAC)</taxon>
    </lineage>
</organism>
<dbReference type="InterPro" id="IPR050490">
    <property type="entry name" value="Bact_solute-bd_prot1"/>
</dbReference>
<dbReference type="PROSITE" id="PS51318">
    <property type="entry name" value="TAT"/>
    <property type="match status" value="1"/>
</dbReference>
<protein>
    <submittedName>
        <fullName evidence="1">Sugar ABC transporter, sugar-binding protein</fullName>
    </submittedName>
</protein>
<dbReference type="Proteomes" id="UP000001574">
    <property type="component" value="Chromosome"/>
</dbReference>
<dbReference type="RefSeq" id="WP_011724815.1">
    <property type="nucleotide sequence ID" value="NC_008595.1"/>
</dbReference>
<name>A0A0H3A426_MYCA1</name>
<dbReference type="PANTHER" id="PTHR43649:SF30">
    <property type="entry name" value="ABC TRANSPORTER SUBSTRATE-BINDING PROTEIN"/>
    <property type="match status" value="1"/>
</dbReference>
<dbReference type="KEGG" id="mav:MAV_2476"/>
<accession>A0A0H3A426</accession>
<proteinExistence type="predicted"/>
<reference evidence="1 2" key="1">
    <citation type="submission" date="2006-10" db="EMBL/GenBank/DDBJ databases">
        <authorList>
            <person name="Fleischmann R.D."/>
            <person name="Dodson R.J."/>
            <person name="Haft D.H."/>
            <person name="Merkel J.S."/>
            <person name="Nelson W.C."/>
            <person name="Fraser C.M."/>
        </authorList>
    </citation>
    <scope>NUCLEOTIDE SEQUENCE [LARGE SCALE GENOMIC DNA]</scope>
    <source>
        <strain evidence="1 2">104</strain>
    </source>
</reference>
<dbReference type="SUPFAM" id="SSF53850">
    <property type="entry name" value="Periplasmic binding protein-like II"/>
    <property type="match status" value="1"/>
</dbReference>
<dbReference type="Gene3D" id="3.40.190.10">
    <property type="entry name" value="Periplasmic binding protein-like II"/>
    <property type="match status" value="1"/>
</dbReference>
<dbReference type="EMBL" id="CP000479">
    <property type="protein sequence ID" value="ABK68666.1"/>
    <property type="molecule type" value="Genomic_DNA"/>
</dbReference>
<dbReference type="InterPro" id="IPR006059">
    <property type="entry name" value="SBP"/>
</dbReference>
<sequence>MLDRPFGRRSLLRGAGALSAAALAPWSAGCGSDDDGALTFFFAANPEERDARMRIIDEFARRHPDIKVRAVLSGPGVMQQLSTFCVGGRCPDVLMAWELSYAELADRGVLLDLGPLLARDKAFAQQLQADSIPALYETFTFNGKQYALPEQWSGNYLFYNKRLFDEAGVPSPPTAWERPWDFSEFLDTARALTKRDASGRAAQYGFVNTWGSYYSAGLFAMNNGVPWSDPRLNPTHFNFDNAAFQEAVQFYADLANKYRVAPNASETQSMSTPNLFAVGRAAMALGGHWRYQTYLRAEGLDFDVAPLPVGPAVGKGQPACSDIGATGLAISSSSPRKEQAWEFVKFATGPVGQALIGESCLFVPVLRSALKSDGFARAHRRVGNLGVLTDGPAFSQGLPITPAWEKVNALMDRNFGPILRGSRPATSLAGLSRSVDEVLRSP</sequence>
<evidence type="ECO:0000313" key="2">
    <source>
        <dbReference type="Proteomes" id="UP000001574"/>
    </source>
</evidence>
<dbReference type="CDD" id="cd13585">
    <property type="entry name" value="PBP2_TMBP_like"/>
    <property type="match status" value="1"/>
</dbReference>
<dbReference type="AlphaFoldDB" id="A0A0H3A426"/>
<dbReference type="PROSITE" id="PS51257">
    <property type="entry name" value="PROKAR_LIPOPROTEIN"/>
    <property type="match status" value="1"/>
</dbReference>
<evidence type="ECO:0000313" key="1">
    <source>
        <dbReference type="EMBL" id="ABK68666.1"/>
    </source>
</evidence>
<gene>
    <name evidence="1" type="ordered locus">MAV_2476</name>
</gene>
<dbReference type="PANTHER" id="PTHR43649">
    <property type="entry name" value="ARABINOSE-BINDING PROTEIN-RELATED"/>
    <property type="match status" value="1"/>
</dbReference>
<dbReference type="InterPro" id="IPR006311">
    <property type="entry name" value="TAT_signal"/>
</dbReference>
<dbReference type="HOGENOM" id="CLU_031285_1_0_11"/>